<dbReference type="GO" id="GO:0016020">
    <property type="term" value="C:membrane"/>
    <property type="evidence" value="ECO:0007669"/>
    <property type="project" value="InterPro"/>
</dbReference>
<dbReference type="PROSITE" id="PS51419">
    <property type="entry name" value="RAB"/>
    <property type="match status" value="1"/>
</dbReference>
<dbReference type="InterPro" id="IPR001806">
    <property type="entry name" value="Small_GTPase"/>
</dbReference>
<dbReference type="PROSITE" id="PS51421">
    <property type="entry name" value="RAS"/>
    <property type="match status" value="1"/>
</dbReference>
<evidence type="ECO:0000313" key="3">
    <source>
        <dbReference type="Proteomes" id="UP000050791"/>
    </source>
</evidence>
<dbReference type="WBParaSite" id="SMTH1_85910.1">
    <property type="protein sequence ID" value="SMTH1_85910.1"/>
    <property type="gene ID" value="SMTH1_85910"/>
</dbReference>
<sequence length="222" mass="25750">MQQPTILRIAIVGSGGVGKSSLTLQFVYSEFLQDYEPTKANSYRRKMTLDGVPLQFDILDTAGQEDYRGIRDYFFKISEGFILVFAIDDSESVNSLATFREHILRIKQSDQVVFEIIISVKASSMQMIGILTLSKLQQKHTVMLKGYFLKLVKKFVNHIWPVYNIREKWKTTNEEKSVQFCKDQHKPVHLDEQLVKCIYLFISFLSNNPSITLKKHIYHCQS</sequence>
<dbReference type="SUPFAM" id="SSF52540">
    <property type="entry name" value="P-loop containing nucleoside triphosphate hydrolases"/>
    <property type="match status" value="1"/>
</dbReference>
<proteinExistence type="predicted"/>
<evidence type="ECO:0000256" key="2">
    <source>
        <dbReference type="ARBA" id="ARBA00023134"/>
    </source>
</evidence>
<evidence type="ECO:0000256" key="1">
    <source>
        <dbReference type="ARBA" id="ARBA00022741"/>
    </source>
</evidence>
<dbReference type="InterPro" id="IPR020849">
    <property type="entry name" value="Small_GTPase_Ras-type"/>
</dbReference>
<dbReference type="GO" id="GO:0003924">
    <property type="term" value="F:GTPase activity"/>
    <property type="evidence" value="ECO:0007669"/>
    <property type="project" value="InterPro"/>
</dbReference>
<dbReference type="Proteomes" id="UP000050791">
    <property type="component" value="Unassembled WGS sequence"/>
</dbReference>
<dbReference type="PRINTS" id="PR00449">
    <property type="entry name" value="RASTRNSFRMNG"/>
</dbReference>
<dbReference type="SMART" id="SM00175">
    <property type="entry name" value="RAB"/>
    <property type="match status" value="1"/>
</dbReference>
<dbReference type="GO" id="GO:0007165">
    <property type="term" value="P:signal transduction"/>
    <property type="evidence" value="ECO:0007669"/>
    <property type="project" value="InterPro"/>
</dbReference>
<protein>
    <submittedName>
        <fullName evidence="4">Uncharacterized protein</fullName>
    </submittedName>
</protein>
<keyword evidence="1" id="KW-0547">Nucleotide-binding</keyword>
<accession>A0AA85BXG5</accession>
<evidence type="ECO:0000313" key="4">
    <source>
        <dbReference type="WBParaSite" id="SMTH1_85910.1"/>
    </source>
</evidence>
<dbReference type="NCBIfam" id="TIGR00231">
    <property type="entry name" value="small_GTP"/>
    <property type="match status" value="1"/>
</dbReference>
<dbReference type="AlphaFoldDB" id="A0AA85BXG5"/>
<dbReference type="SMART" id="SM00173">
    <property type="entry name" value="RAS"/>
    <property type="match status" value="1"/>
</dbReference>
<dbReference type="SMART" id="SM00174">
    <property type="entry name" value="RHO"/>
    <property type="match status" value="1"/>
</dbReference>
<dbReference type="InterPro" id="IPR005225">
    <property type="entry name" value="Small_GTP-bd"/>
</dbReference>
<reference evidence="4" key="1">
    <citation type="submission" date="2023-11" db="UniProtKB">
        <authorList>
            <consortium name="WormBaseParasite"/>
        </authorList>
    </citation>
    <scope>IDENTIFICATION</scope>
</reference>
<dbReference type="GO" id="GO:0005525">
    <property type="term" value="F:GTP binding"/>
    <property type="evidence" value="ECO:0007669"/>
    <property type="project" value="UniProtKB-KW"/>
</dbReference>
<dbReference type="PANTHER" id="PTHR24070">
    <property type="entry name" value="RAS, DI-RAS, AND RHEB FAMILY MEMBERS OF SMALL GTPASE SUPERFAMILY"/>
    <property type="match status" value="1"/>
</dbReference>
<dbReference type="Pfam" id="PF00071">
    <property type="entry name" value="Ras"/>
    <property type="match status" value="1"/>
</dbReference>
<dbReference type="InterPro" id="IPR027417">
    <property type="entry name" value="P-loop_NTPase"/>
</dbReference>
<keyword evidence="2" id="KW-0342">GTP-binding</keyword>
<organism evidence="3 4">
    <name type="scientific">Schistosoma mattheei</name>
    <dbReference type="NCBI Taxonomy" id="31246"/>
    <lineage>
        <taxon>Eukaryota</taxon>
        <taxon>Metazoa</taxon>
        <taxon>Spiralia</taxon>
        <taxon>Lophotrochozoa</taxon>
        <taxon>Platyhelminthes</taxon>
        <taxon>Trematoda</taxon>
        <taxon>Digenea</taxon>
        <taxon>Strigeidida</taxon>
        <taxon>Schistosomatoidea</taxon>
        <taxon>Schistosomatidae</taxon>
        <taxon>Schistosoma</taxon>
    </lineage>
</organism>
<dbReference type="Gene3D" id="3.40.50.300">
    <property type="entry name" value="P-loop containing nucleotide triphosphate hydrolases"/>
    <property type="match status" value="1"/>
</dbReference>
<name>A0AA85BXG5_9TREM</name>